<keyword evidence="2 3" id="KW-0378">Hydrolase</keyword>
<evidence type="ECO:0000256" key="1">
    <source>
        <dbReference type="ARBA" id="ARBA00008779"/>
    </source>
</evidence>
<evidence type="ECO:0000313" key="4">
    <source>
        <dbReference type="Proteomes" id="UP000255518"/>
    </source>
</evidence>
<dbReference type="PANTHER" id="PTHR42693">
    <property type="entry name" value="ARYLSULFATASE FAMILY MEMBER"/>
    <property type="match status" value="1"/>
</dbReference>
<protein>
    <submittedName>
        <fullName evidence="3">Arylsulfatase</fullName>
        <ecNumber evidence="3">3.1.6.1</ecNumber>
    </submittedName>
</protein>
<dbReference type="Gene3D" id="3.30.1120.10">
    <property type="match status" value="1"/>
</dbReference>
<reference evidence="3 4" key="1">
    <citation type="submission" date="2018-06" db="EMBL/GenBank/DDBJ databases">
        <authorList>
            <consortium name="Pathogen Informatics"/>
            <person name="Doyle S."/>
        </authorList>
    </citation>
    <scope>NUCLEOTIDE SEQUENCE [LARGE SCALE GENOMIC DNA]</scope>
    <source>
        <strain evidence="3 4">NCTC13443</strain>
    </source>
</reference>
<organism evidence="3 4">
    <name type="scientific">Klebsiella pneumoniae</name>
    <dbReference type="NCBI Taxonomy" id="573"/>
    <lineage>
        <taxon>Bacteria</taxon>
        <taxon>Pseudomonadati</taxon>
        <taxon>Pseudomonadota</taxon>
        <taxon>Gammaproteobacteria</taxon>
        <taxon>Enterobacterales</taxon>
        <taxon>Enterobacteriaceae</taxon>
        <taxon>Klebsiella/Raoultella group</taxon>
        <taxon>Klebsiella</taxon>
        <taxon>Klebsiella pneumoniae complex</taxon>
    </lineage>
</organism>
<gene>
    <name evidence="3" type="primary">atsA_1</name>
    <name evidence="3" type="ORF">NCTC13443_02279</name>
</gene>
<dbReference type="InterPro" id="IPR050738">
    <property type="entry name" value="Sulfatase"/>
</dbReference>
<dbReference type="EMBL" id="UGKT01000001">
    <property type="protein sequence ID" value="STT01947.1"/>
    <property type="molecule type" value="Genomic_DNA"/>
</dbReference>
<dbReference type="EC" id="3.1.6.1" evidence="3"/>
<sequence length="182" mass="20051">MISGPGITRHGKIDASTMAVYDVAPTLYEFAGIDPNKSLAKKPVLPMIGVSFKRYLTGEVQEPPRGNYGVELHHQAAWVDGEWKLRRLVPRGLTAGDAPWQLFNLHNDPLETHDVAAEHPDRVKAMSEAYEAFAKRTMVTRAQGKMIDYVGIDSKTGHYLAVDPATMKPVPAPQAIPVSEIH</sequence>
<dbReference type="PANTHER" id="PTHR42693:SF53">
    <property type="entry name" value="ENDO-4-O-SULFATASE"/>
    <property type="match status" value="1"/>
</dbReference>
<dbReference type="Proteomes" id="UP000255518">
    <property type="component" value="Unassembled WGS sequence"/>
</dbReference>
<dbReference type="GO" id="GO:0004065">
    <property type="term" value="F:arylsulfatase activity"/>
    <property type="evidence" value="ECO:0007669"/>
    <property type="project" value="UniProtKB-EC"/>
</dbReference>
<dbReference type="InterPro" id="IPR017850">
    <property type="entry name" value="Alkaline_phosphatase_core_sf"/>
</dbReference>
<evidence type="ECO:0000313" key="3">
    <source>
        <dbReference type="EMBL" id="STT01947.1"/>
    </source>
</evidence>
<proteinExistence type="inferred from homology"/>
<evidence type="ECO:0000256" key="2">
    <source>
        <dbReference type="ARBA" id="ARBA00022801"/>
    </source>
</evidence>
<dbReference type="AlphaFoldDB" id="A0A377UVB1"/>
<accession>A0A377UVB1</accession>
<name>A0A377UVB1_KLEPN</name>
<dbReference type="Gene3D" id="3.40.720.10">
    <property type="entry name" value="Alkaline Phosphatase, subunit A"/>
    <property type="match status" value="1"/>
</dbReference>
<comment type="similarity">
    <text evidence="1">Belongs to the sulfatase family.</text>
</comment>
<dbReference type="SUPFAM" id="SSF53649">
    <property type="entry name" value="Alkaline phosphatase-like"/>
    <property type="match status" value="1"/>
</dbReference>